<dbReference type="EMBL" id="JBIBDZ010000021">
    <property type="protein sequence ID" value="MFF5924256.1"/>
    <property type="molecule type" value="Genomic_DNA"/>
</dbReference>
<dbReference type="PANTHER" id="PTHR33428">
    <property type="entry name" value="CHLOROPHYLLASE-2, CHLOROPLASTIC"/>
    <property type="match status" value="1"/>
</dbReference>
<evidence type="ECO:0000256" key="1">
    <source>
        <dbReference type="SAM" id="MobiDB-lite"/>
    </source>
</evidence>
<keyword evidence="2" id="KW-0732">Signal</keyword>
<dbReference type="PANTHER" id="PTHR33428:SF14">
    <property type="entry name" value="CARBOXYLESTERASE TYPE B DOMAIN-CONTAINING PROTEIN"/>
    <property type="match status" value="1"/>
</dbReference>
<dbReference type="Gene3D" id="3.40.50.1820">
    <property type="entry name" value="alpha/beta hydrolase"/>
    <property type="match status" value="1"/>
</dbReference>
<dbReference type="GO" id="GO:0016787">
    <property type="term" value="F:hydrolase activity"/>
    <property type="evidence" value="ECO:0007669"/>
    <property type="project" value="UniProtKB-KW"/>
</dbReference>
<feature type="region of interest" description="Disordered" evidence="1">
    <location>
        <begin position="342"/>
        <end position="373"/>
    </location>
</feature>
<evidence type="ECO:0000256" key="2">
    <source>
        <dbReference type="SAM" id="SignalP"/>
    </source>
</evidence>
<comment type="caution">
    <text evidence="3">The sequence shown here is derived from an EMBL/GenBank/DDBJ whole genome shotgun (WGS) entry which is preliminary data.</text>
</comment>
<organism evidence="3 4">
    <name type="scientific">Streptomyces flavochromogenes</name>
    <dbReference type="NCBI Taxonomy" id="68199"/>
    <lineage>
        <taxon>Bacteria</taxon>
        <taxon>Bacillati</taxon>
        <taxon>Actinomycetota</taxon>
        <taxon>Actinomycetes</taxon>
        <taxon>Kitasatosporales</taxon>
        <taxon>Streptomycetaceae</taxon>
        <taxon>Streptomyces</taxon>
    </lineage>
</organism>
<proteinExistence type="predicted"/>
<dbReference type="Proteomes" id="UP001602370">
    <property type="component" value="Unassembled WGS sequence"/>
</dbReference>
<name>A0ABW6Y391_9ACTN</name>
<evidence type="ECO:0000313" key="3">
    <source>
        <dbReference type="EMBL" id="MFF5924256.1"/>
    </source>
</evidence>
<reference evidence="3 4" key="1">
    <citation type="submission" date="2024-10" db="EMBL/GenBank/DDBJ databases">
        <title>The Natural Products Discovery Center: Release of the First 8490 Sequenced Strains for Exploring Actinobacteria Biosynthetic Diversity.</title>
        <authorList>
            <person name="Kalkreuter E."/>
            <person name="Kautsar S.A."/>
            <person name="Yang D."/>
            <person name="Bader C.D."/>
            <person name="Teijaro C.N."/>
            <person name="Fluegel L."/>
            <person name="Davis C.M."/>
            <person name="Simpson J.R."/>
            <person name="Lauterbach L."/>
            <person name="Steele A.D."/>
            <person name="Gui C."/>
            <person name="Meng S."/>
            <person name="Li G."/>
            <person name="Viehrig K."/>
            <person name="Ye F."/>
            <person name="Su P."/>
            <person name="Kiefer A.F."/>
            <person name="Nichols A."/>
            <person name="Cepeda A.J."/>
            <person name="Yan W."/>
            <person name="Fan B."/>
            <person name="Jiang Y."/>
            <person name="Adhikari A."/>
            <person name="Zheng C.-J."/>
            <person name="Schuster L."/>
            <person name="Cowan T.M."/>
            <person name="Smanski M.J."/>
            <person name="Chevrette M.G."/>
            <person name="De Carvalho L.P.S."/>
            <person name="Shen B."/>
        </authorList>
    </citation>
    <scope>NUCLEOTIDE SEQUENCE [LARGE SCALE GENOMIC DNA]</scope>
    <source>
        <strain evidence="3 4">NPDC012605</strain>
    </source>
</reference>
<feature type="signal peptide" evidence="2">
    <location>
        <begin position="1"/>
        <end position="40"/>
    </location>
</feature>
<keyword evidence="4" id="KW-1185">Reference proteome</keyword>
<dbReference type="RefSeq" id="WP_030326827.1">
    <property type="nucleotide sequence ID" value="NZ_JBIBDZ010000021.1"/>
</dbReference>
<dbReference type="InterPro" id="IPR029058">
    <property type="entry name" value="AB_hydrolase_fold"/>
</dbReference>
<feature type="compositionally biased region" description="Basic and acidic residues" evidence="1">
    <location>
        <begin position="342"/>
        <end position="356"/>
    </location>
</feature>
<keyword evidence="3" id="KW-0378">Hydrolase</keyword>
<gene>
    <name evidence="3" type="ORF">ACFY8C_38935</name>
</gene>
<protein>
    <submittedName>
        <fullName evidence="3">Alpha/beta hydrolase</fullName>
    </submittedName>
</protein>
<sequence length="405" mass="43287">MNHADTTTAARRRPIRACALAASTAALLVPQTLTGSPATAATPDAAQGPRGVAAVTYNLGDQAYRLPGTGEPVEIAGTVHYPTDLGTTPRPLVVQLHGWHETCADRAAAEARTAAELAQDWEAYEAASLKLFSWPCAPGTRPIANDRGYDYLGEELARRGFVVVSIRANGINASSVWGDENASARAELINRHLALWQQLGTSGRGGLVGSFRDATTGKPRRVDFRHRVDLNKVGTMGHSRGGAGVTWQAADRHKNQWPTGVKVRAVLALAPAYNVMTEDMTAYEITKTPMAVLRGTCDGQVGTEALSFAADATARSTAGFHQVAIDGANHNYFNTQWSPESREVAARDDAGHDADRPGQCTEPGGSAYAPQLTEAGQRRVGAAYAEAFFRRYLTDDTRSEDMLNG</sequence>
<accession>A0ABW6Y391</accession>
<dbReference type="SUPFAM" id="SSF53474">
    <property type="entry name" value="alpha/beta-Hydrolases"/>
    <property type="match status" value="1"/>
</dbReference>
<feature type="chain" id="PRO_5046598570" evidence="2">
    <location>
        <begin position="41"/>
        <end position="405"/>
    </location>
</feature>
<evidence type="ECO:0000313" key="4">
    <source>
        <dbReference type="Proteomes" id="UP001602370"/>
    </source>
</evidence>